<comment type="similarity">
    <text evidence="4">Belongs to the copper transporter (Ctr) (TC 1.A.56) family. SLC31A subfamily.</text>
</comment>
<comment type="caution">
    <text evidence="6">The sequence shown here is derived from an EMBL/GenBank/DDBJ whole genome shotgun (WGS) entry which is preliminary data.</text>
</comment>
<name>A0A9P1H6I2_9PEZI</name>
<dbReference type="Pfam" id="PF04145">
    <property type="entry name" value="Ctr"/>
    <property type="match status" value="1"/>
</dbReference>
<evidence type="ECO:0000256" key="4">
    <source>
        <dbReference type="RuleBase" id="RU367022"/>
    </source>
</evidence>
<keyword evidence="7" id="KW-1185">Reference proteome</keyword>
<feature type="transmembrane region" description="Helical" evidence="4">
    <location>
        <begin position="135"/>
        <end position="151"/>
    </location>
</feature>
<keyword evidence="4" id="KW-0186">Copper</keyword>
<accession>A0A9P1H6I2</accession>
<dbReference type="Proteomes" id="UP000838763">
    <property type="component" value="Unassembled WGS sequence"/>
</dbReference>
<protein>
    <recommendedName>
        <fullName evidence="4">Copper transport protein</fullName>
    </recommendedName>
</protein>
<evidence type="ECO:0000256" key="5">
    <source>
        <dbReference type="SAM" id="MobiDB-lite"/>
    </source>
</evidence>
<dbReference type="AlphaFoldDB" id="A0A9P1H6I2"/>
<keyword evidence="4" id="KW-0187">Copper transport</keyword>
<gene>
    <name evidence="6" type="ORF">PPNO1_LOCUS6112</name>
</gene>
<proteinExistence type="inferred from homology"/>
<comment type="subcellular location">
    <subcellularLocation>
        <location evidence="4">Membrane</location>
        <topology evidence="4">Multi-pass membrane protein</topology>
    </subcellularLocation>
</comment>
<keyword evidence="2 4" id="KW-1133">Transmembrane helix</keyword>
<feature type="region of interest" description="Disordered" evidence="5">
    <location>
        <begin position="1"/>
        <end position="22"/>
    </location>
</feature>
<dbReference type="PANTHER" id="PTHR12483">
    <property type="entry name" value="SOLUTE CARRIER FAMILY 31 COPPER TRANSPORTERS"/>
    <property type="match status" value="1"/>
</dbReference>
<keyword evidence="3 4" id="KW-0472">Membrane</keyword>
<keyword evidence="4" id="KW-0406">Ion transport</keyword>
<organism evidence="6 7">
    <name type="scientific">Parascedosporium putredinis</name>
    <dbReference type="NCBI Taxonomy" id="1442378"/>
    <lineage>
        <taxon>Eukaryota</taxon>
        <taxon>Fungi</taxon>
        <taxon>Dikarya</taxon>
        <taxon>Ascomycota</taxon>
        <taxon>Pezizomycotina</taxon>
        <taxon>Sordariomycetes</taxon>
        <taxon>Hypocreomycetidae</taxon>
        <taxon>Microascales</taxon>
        <taxon>Microascaceae</taxon>
        <taxon>Parascedosporium</taxon>
    </lineage>
</organism>
<dbReference type="EMBL" id="CALLCH030000015">
    <property type="protein sequence ID" value="CAI4216458.1"/>
    <property type="molecule type" value="Genomic_DNA"/>
</dbReference>
<evidence type="ECO:0000313" key="7">
    <source>
        <dbReference type="Proteomes" id="UP000838763"/>
    </source>
</evidence>
<dbReference type="GO" id="GO:0005375">
    <property type="term" value="F:copper ion transmembrane transporter activity"/>
    <property type="evidence" value="ECO:0007669"/>
    <property type="project" value="UniProtKB-UniRule"/>
</dbReference>
<keyword evidence="4" id="KW-0813">Transport</keyword>
<dbReference type="OrthoDB" id="161814at2759"/>
<dbReference type="PANTHER" id="PTHR12483:SF115">
    <property type="entry name" value="COPPER TRANSPORT PROTEIN"/>
    <property type="match status" value="1"/>
</dbReference>
<sequence length="164" mass="18305">MDHSHHDHMQHMGHGDMDHGDGGHGDPGSAMCSMNMLFTWDTENLCIVFRQWHVRSTFDLVLSLIAVVAIGAGYEAIRAYSRSYELAASKRVQAAPRQNQPEISRRTHVIKAALYGLQNFYAFMLMLVFMTYNGWVMIAVSVGAFVGYLLFGNSTSSTKDTACH</sequence>
<evidence type="ECO:0000313" key="6">
    <source>
        <dbReference type="EMBL" id="CAI4216458.1"/>
    </source>
</evidence>
<reference evidence="6" key="1">
    <citation type="submission" date="2022-11" db="EMBL/GenBank/DDBJ databases">
        <authorList>
            <person name="Scott C."/>
            <person name="Bruce N."/>
        </authorList>
    </citation>
    <scope>NUCLEOTIDE SEQUENCE</scope>
</reference>
<evidence type="ECO:0000256" key="1">
    <source>
        <dbReference type="ARBA" id="ARBA00022692"/>
    </source>
</evidence>
<evidence type="ECO:0000256" key="3">
    <source>
        <dbReference type="ARBA" id="ARBA00023136"/>
    </source>
</evidence>
<keyword evidence="1 4" id="KW-0812">Transmembrane</keyword>
<dbReference type="GO" id="GO:0016020">
    <property type="term" value="C:membrane"/>
    <property type="evidence" value="ECO:0007669"/>
    <property type="project" value="UniProtKB-SubCell"/>
</dbReference>
<dbReference type="InterPro" id="IPR007274">
    <property type="entry name" value="Cop_transporter"/>
</dbReference>
<feature type="transmembrane region" description="Helical" evidence="4">
    <location>
        <begin position="60"/>
        <end position="81"/>
    </location>
</feature>
<evidence type="ECO:0000256" key="2">
    <source>
        <dbReference type="ARBA" id="ARBA00022989"/>
    </source>
</evidence>